<organism evidence="2 3">
    <name type="scientific">Nocardiopsis tropica</name>
    <dbReference type="NCBI Taxonomy" id="109330"/>
    <lineage>
        <taxon>Bacteria</taxon>
        <taxon>Bacillati</taxon>
        <taxon>Actinomycetota</taxon>
        <taxon>Actinomycetes</taxon>
        <taxon>Streptosporangiales</taxon>
        <taxon>Nocardiopsidaceae</taxon>
        <taxon>Nocardiopsis</taxon>
    </lineage>
</organism>
<evidence type="ECO:0000313" key="3">
    <source>
        <dbReference type="Proteomes" id="UP001432401"/>
    </source>
</evidence>
<evidence type="ECO:0000313" key="2">
    <source>
        <dbReference type="EMBL" id="MES0836403.1"/>
    </source>
</evidence>
<proteinExistence type="predicted"/>
<gene>
    <name evidence="2" type="ORF">ABUK86_21685</name>
</gene>
<accession>A0ABV1ZZ57</accession>
<dbReference type="RefSeq" id="WP_352985221.1">
    <property type="nucleotide sequence ID" value="NZ_JBEQNA010000001.1"/>
</dbReference>
<keyword evidence="3" id="KW-1185">Reference proteome</keyword>
<protein>
    <submittedName>
        <fullName evidence="2">Uncharacterized protein</fullName>
    </submittedName>
</protein>
<dbReference type="EMBL" id="JBEQNB010000012">
    <property type="protein sequence ID" value="MES0836403.1"/>
    <property type="molecule type" value="Genomic_DNA"/>
</dbReference>
<evidence type="ECO:0000256" key="1">
    <source>
        <dbReference type="SAM" id="MobiDB-lite"/>
    </source>
</evidence>
<dbReference type="Proteomes" id="UP001432401">
    <property type="component" value="Unassembled WGS sequence"/>
</dbReference>
<comment type="caution">
    <text evidence="2">The sequence shown here is derived from an EMBL/GenBank/DDBJ whole genome shotgun (WGS) entry which is preliminary data.</text>
</comment>
<reference evidence="2 3" key="1">
    <citation type="submission" date="2024-06" db="EMBL/GenBank/DDBJ databases">
        <authorList>
            <person name="Bataeva Y.V."/>
            <person name="Grigorian L.N."/>
            <person name="Solomentsev V.I."/>
        </authorList>
    </citation>
    <scope>NUCLEOTIDE SEQUENCE [LARGE SCALE GENOMIC DNA]</scope>
    <source>
        <strain evidence="3">SCPM-O-B-12605 (RCAM04882)</strain>
    </source>
</reference>
<name>A0ABV1ZZ57_9ACTN</name>
<feature type="region of interest" description="Disordered" evidence="1">
    <location>
        <begin position="32"/>
        <end position="55"/>
    </location>
</feature>
<sequence>MARTTGRALPCGGPTLDHGRCRRRRLVPPCRDHTPHALSRRRAAPPWPAPPTVLRTPRPRGVPLLPLLASPWPAPAHSAAGAEQARRWLTPRTRAALDCFASLVPAAQWNRVASSRSRADCPALEALARACESPRAVAVGALHRVAEHGFADLPRTHEHRIARTLAHAKESQVSTRSFNRARVEHPGPHLEDIALSLRLLGVLACLSQGRAPWCPCLDTLLRRGPLPAPCAVFSLATRFAGSHGLDPTA</sequence>